<dbReference type="GeneID" id="97141888"/>
<feature type="coiled-coil region" evidence="1">
    <location>
        <begin position="53"/>
        <end position="116"/>
    </location>
</feature>
<keyword evidence="2" id="KW-0812">Transmembrane</keyword>
<reference evidence="4 5" key="1">
    <citation type="submission" date="2021-08" db="EMBL/GenBank/DDBJ databases">
        <title>Complete genome sequence of the strain Aneurinibacillus thermoaerophilus CCM 8960.</title>
        <authorList>
            <person name="Musilova J."/>
            <person name="Kourilova X."/>
            <person name="Pernicova I."/>
            <person name="Bezdicek M."/>
            <person name="Lengerova M."/>
            <person name="Obruca S."/>
            <person name="Sedlar K."/>
        </authorList>
    </citation>
    <scope>NUCLEOTIDE SEQUENCE [LARGE SCALE GENOMIC DNA]</scope>
    <source>
        <strain evidence="4 5">CCM 8960</strain>
    </source>
</reference>
<evidence type="ECO:0000256" key="1">
    <source>
        <dbReference type="SAM" id="Coils"/>
    </source>
</evidence>
<sequence>MAVTTTLSFQEKMSKQLASILKYLGDVIDAFDDVEDAANHVEDALNSMDDSAIQQLEQATSDAYREADRLARELDEVDREAASISSTKMRELEASAKEATKAVDEAADSVADMEEAADGAETLAGAALGGGLAITAGLAGAAASSYEMSHSLDMLQAKVDATDQQMISMSDSVKKLYMSGLVETPTEAAEAFSRFRQLLKGTDEEIRKTAEGALALEKMSAGDLDQASIAKAANAMQMQWGTDGVKALDMITATYQRTGDKANDLLDTIWEYSPQFKEAGISAEKMMGMFIAGAEKGAFNFDKLGDAFKESFGIRLNKALDENALGALEGIFGEDKLFKMLDQIKAGGKEAESAIMAITAGIASIKDQKLQDDVLSNIFGTQYEDLGRDAVLAMMNAKPLDDFAGKSQEAIDKTKNEWIAMANEIKTAIQPIGDTVLEIAQPIAKLLADMAKGMGDFAAQHPFLTKVVVSFFMLLGVLLLIATPFLLLITIGYALQTVIGAMSVAMGGFGIASLSALWPVLAVIAAVLLLIAAGWWLYDNWNVVTQALAAGWQWVKDTAIAAFQTLMAFLVSAWEYIKSTALAALQWMVTTATTTWETIKTTAMTAFQALATFLSTIWQNIKTSFINVFTGIGSWLDGWISGLFSSGQKIVTTIVDGIMSVAGKVGEAINKVFSIADKFLPHSDADKGPFSRLTDSGMAIPETMAEGVAYASNVLPDALNDAFGDVALHPNYAISGIPDIPEAQLSSINTEFVQEPYRAPTYTPSFSPSLVPSNATSSGGGSNAVGGGAVYITMTNQFHLPQLATQGADGQIDMEKTANEIAEIIAKKLQHIMAGHGTVILE</sequence>
<evidence type="ECO:0000313" key="5">
    <source>
        <dbReference type="Proteomes" id="UP000826616"/>
    </source>
</evidence>
<dbReference type="Pfam" id="PF10145">
    <property type="entry name" value="PhageMin_Tail"/>
    <property type="match status" value="1"/>
</dbReference>
<keyword evidence="5" id="KW-1185">Reference proteome</keyword>
<keyword evidence="2" id="KW-1133">Transmembrane helix</keyword>
<feature type="domain" description="Phage tail tape measure protein" evidence="3">
    <location>
        <begin position="184"/>
        <end position="380"/>
    </location>
</feature>
<keyword evidence="2" id="KW-0472">Membrane</keyword>
<evidence type="ECO:0000256" key="2">
    <source>
        <dbReference type="SAM" id="Phobius"/>
    </source>
</evidence>
<dbReference type="RefSeq" id="WP_220558963.1">
    <property type="nucleotide sequence ID" value="NZ_CP080764.1"/>
</dbReference>
<dbReference type="EMBL" id="CP080764">
    <property type="protein sequence ID" value="QYY41459.1"/>
    <property type="molecule type" value="Genomic_DNA"/>
</dbReference>
<dbReference type="InterPro" id="IPR010090">
    <property type="entry name" value="Phage_tape_meas"/>
</dbReference>
<name>A0ABX8Y717_ANETH</name>
<feature type="transmembrane region" description="Helical" evidence="2">
    <location>
        <begin position="516"/>
        <end position="538"/>
    </location>
</feature>
<gene>
    <name evidence="4" type="ORF">K3F53_10950</name>
</gene>
<feature type="transmembrane region" description="Helical" evidence="2">
    <location>
        <begin position="558"/>
        <end position="577"/>
    </location>
</feature>
<organism evidence="4 5">
    <name type="scientific">Aneurinibacillus thermoaerophilus</name>
    <dbReference type="NCBI Taxonomy" id="143495"/>
    <lineage>
        <taxon>Bacteria</taxon>
        <taxon>Bacillati</taxon>
        <taxon>Bacillota</taxon>
        <taxon>Bacilli</taxon>
        <taxon>Bacillales</taxon>
        <taxon>Paenibacillaceae</taxon>
        <taxon>Aneurinibacillus group</taxon>
        <taxon>Aneurinibacillus</taxon>
    </lineage>
</organism>
<proteinExistence type="predicted"/>
<dbReference type="Proteomes" id="UP000826616">
    <property type="component" value="Chromosome"/>
</dbReference>
<accession>A0ABX8Y717</accession>
<protein>
    <submittedName>
        <fullName evidence="4">Phage tail tape measure protein</fullName>
    </submittedName>
</protein>
<keyword evidence="1" id="KW-0175">Coiled coil</keyword>
<evidence type="ECO:0000313" key="4">
    <source>
        <dbReference type="EMBL" id="QYY41459.1"/>
    </source>
</evidence>
<feature type="transmembrane region" description="Helical" evidence="2">
    <location>
        <begin position="471"/>
        <end position="495"/>
    </location>
</feature>
<evidence type="ECO:0000259" key="3">
    <source>
        <dbReference type="Pfam" id="PF10145"/>
    </source>
</evidence>